<evidence type="ECO:0000313" key="3">
    <source>
        <dbReference type="Proteomes" id="UP001055712"/>
    </source>
</evidence>
<keyword evidence="3" id="KW-1185">Reference proteome</keyword>
<evidence type="ECO:0000313" key="2">
    <source>
        <dbReference type="EMBL" id="KAI3425212.1"/>
    </source>
</evidence>
<feature type="compositionally biased region" description="Basic and acidic residues" evidence="1">
    <location>
        <begin position="19"/>
        <end position="28"/>
    </location>
</feature>
<dbReference type="AlphaFoldDB" id="A0A9D4YTF9"/>
<dbReference type="EMBL" id="SIDB01000012">
    <property type="protein sequence ID" value="KAI3425212.1"/>
    <property type="molecule type" value="Genomic_DNA"/>
</dbReference>
<dbReference type="OrthoDB" id="512683at2759"/>
<comment type="caution">
    <text evidence="2">The sequence shown here is derived from an EMBL/GenBank/DDBJ whole genome shotgun (WGS) entry which is preliminary data.</text>
</comment>
<dbReference type="Proteomes" id="UP001055712">
    <property type="component" value="Unassembled WGS sequence"/>
</dbReference>
<sequence>MANASEPAPPRPAEADSEMAFKMERPEDSTAAYERVVTEEGAVPVPHTSSEDDVLVFGQRVHVHGELAKMEVHPPQHAPQTLNYAAAAREELHDVAQHPPHVSLLGGETGVEAWDKVNHPEKSHT</sequence>
<reference evidence="2" key="2">
    <citation type="submission" date="2020-11" db="EMBL/GenBank/DDBJ databases">
        <authorList>
            <person name="Cecchin M."/>
            <person name="Marcolungo L."/>
            <person name="Rossato M."/>
            <person name="Girolomoni L."/>
            <person name="Cosentino E."/>
            <person name="Cuine S."/>
            <person name="Li-Beisson Y."/>
            <person name="Delledonne M."/>
            <person name="Ballottari M."/>
        </authorList>
    </citation>
    <scope>NUCLEOTIDE SEQUENCE</scope>
    <source>
        <strain evidence="2">211/11P</strain>
        <tissue evidence="2">Whole cell</tissue>
    </source>
</reference>
<accession>A0A9D4YTF9</accession>
<organism evidence="2 3">
    <name type="scientific">Chlorella vulgaris</name>
    <name type="common">Green alga</name>
    <dbReference type="NCBI Taxonomy" id="3077"/>
    <lineage>
        <taxon>Eukaryota</taxon>
        <taxon>Viridiplantae</taxon>
        <taxon>Chlorophyta</taxon>
        <taxon>core chlorophytes</taxon>
        <taxon>Trebouxiophyceae</taxon>
        <taxon>Chlorellales</taxon>
        <taxon>Chlorellaceae</taxon>
        <taxon>Chlorella clade</taxon>
        <taxon>Chlorella</taxon>
    </lineage>
</organism>
<proteinExistence type="predicted"/>
<reference evidence="2" key="1">
    <citation type="journal article" date="2019" name="Plant J.">
        <title>Chlorella vulgaris genome assembly and annotation reveals the molecular basis for metabolic acclimation to high light conditions.</title>
        <authorList>
            <person name="Cecchin M."/>
            <person name="Marcolungo L."/>
            <person name="Rossato M."/>
            <person name="Girolomoni L."/>
            <person name="Cosentino E."/>
            <person name="Cuine S."/>
            <person name="Li-Beisson Y."/>
            <person name="Delledonne M."/>
            <person name="Ballottari M."/>
        </authorList>
    </citation>
    <scope>NUCLEOTIDE SEQUENCE</scope>
    <source>
        <strain evidence="2">211/11P</strain>
    </source>
</reference>
<feature type="region of interest" description="Disordered" evidence="1">
    <location>
        <begin position="1"/>
        <end position="31"/>
    </location>
</feature>
<feature type="compositionally biased region" description="Basic and acidic residues" evidence="1">
    <location>
        <begin position="113"/>
        <end position="125"/>
    </location>
</feature>
<feature type="region of interest" description="Disordered" evidence="1">
    <location>
        <begin position="101"/>
        <end position="125"/>
    </location>
</feature>
<evidence type="ECO:0000256" key="1">
    <source>
        <dbReference type="SAM" id="MobiDB-lite"/>
    </source>
</evidence>
<gene>
    <name evidence="2" type="ORF">D9Q98_008980</name>
</gene>
<name>A0A9D4YTF9_CHLVU</name>
<protein>
    <submittedName>
        <fullName evidence="2">Uncharacterized protein</fullName>
    </submittedName>
</protein>